<name>G7LAL1_MEDTR</name>
<gene>
    <name evidence="1" type="ordered locus">MTR_8g105280</name>
</gene>
<dbReference type="AlphaFoldDB" id="G7LAL1"/>
<evidence type="ECO:0000313" key="1">
    <source>
        <dbReference type="EMBL" id="AET05419.1"/>
    </source>
</evidence>
<evidence type="ECO:0000313" key="2">
    <source>
        <dbReference type="EnsemblPlants" id="AET05419"/>
    </source>
</evidence>
<sequence length="64" mass="7176">MWGCSSHGRALALHARGTGFDTPHLHFFSCNSSANVNQFNGHDECLFDHTDTVNQLTFFKFSSQ</sequence>
<dbReference type="Proteomes" id="UP000002051">
    <property type="component" value="Chromosome 8"/>
</dbReference>
<evidence type="ECO:0000313" key="3">
    <source>
        <dbReference type="Proteomes" id="UP000002051"/>
    </source>
</evidence>
<reference evidence="1 3" key="2">
    <citation type="journal article" date="2014" name="BMC Genomics">
        <title>An improved genome release (version Mt4.0) for the model legume Medicago truncatula.</title>
        <authorList>
            <person name="Tang H."/>
            <person name="Krishnakumar V."/>
            <person name="Bidwell S."/>
            <person name="Rosen B."/>
            <person name="Chan A."/>
            <person name="Zhou S."/>
            <person name="Gentzbittel L."/>
            <person name="Childs K.L."/>
            <person name="Yandell M."/>
            <person name="Gundlach H."/>
            <person name="Mayer K.F."/>
            <person name="Schwartz D.C."/>
            <person name="Town C.D."/>
        </authorList>
    </citation>
    <scope>GENOME REANNOTATION</scope>
    <source>
        <strain evidence="2 3">cv. Jemalong A17</strain>
    </source>
</reference>
<dbReference type="EnsemblPlants" id="AET05419">
    <property type="protein sequence ID" value="AET05419"/>
    <property type="gene ID" value="MTR_8g105280"/>
</dbReference>
<organism evidence="1 3">
    <name type="scientific">Medicago truncatula</name>
    <name type="common">Barrel medic</name>
    <name type="synonym">Medicago tribuloides</name>
    <dbReference type="NCBI Taxonomy" id="3880"/>
    <lineage>
        <taxon>Eukaryota</taxon>
        <taxon>Viridiplantae</taxon>
        <taxon>Streptophyta</taxon>
        <taxon>Embryophyta</taxon>
        <taxon>Tracheophyta</taxon>
        <taxon>Spermatophyta</taxon>
        <taxon>Magnoliopsida</taxon>
        <taxon>eudicotyledons</taxon>
        <taxon>Gunneridae</taxon>
        <taxon>Pentapetalae</taxon>
        <taxon>rosids</taxon>
        <taxon>fabids</taxon>
        <taxon>Fabales</taxon>
        <taxon>Fabaceae</taxon>
        <taxon>Papilionoideae</taxon>
        <taxon>50 kb inversion clade</taxon>
        <taxon>NPAAA clade</taxon>
        <taxon>Hologalegina</taxon>
        <taxon>IRL clade</taxon>
        <taxon>Trifolieae</taxon>
        <taxon>Medicago</taxon>
    </lineage>
</organism>
<proteinExistence type="predicted"/>
<dbReference type="EMBL" id="CM001224">
    <property type="protein sequence ID" value="AET05419.1"/>
    <property type="molecule type" value="Genomic_DNA"/>
</dbReference>
<dbReference type="HOGENOM" id="CLU_2871076_0_0_1"/>
<accession>G7LAL1</accession>
<protein>
    <submittedName>
        <fullName evidence="1 2">Uncharacterized protein</fullName>
    </submittedName>
</protein>
<reference evidence="2" key="3">
    <citation type="submission" date="2015-04" db="UniProtKB">
        <authorList>
            <consortium name="EnsemblPlants"/>
        </authorList>
    </citation>
    <scope>IDENTIFICATION</scope>
    <source>
        <strain evidence="2">cv. Jemalong A17</strain>
    </source>
</reference>
<keyword evidence="3" id="KW-1185">Reference proteome</keyword>
<dbReference type="PaxDb" id="3880-AET05419"/>
<reference evidence="1 3" key="1">
    <citation type="journal article" date="2011" name="Nature">
        <title>The Medicago genome provides insight into the evolution of rhizobial symbioses.</title>
        <authorList>
            <person name="Young N.D."/>
            <person name="Debelle F."/>
            <person name="Oldroyd G.E."/>
            <person name="Geurts R."/>
            <person name="Cannon S.B."/>
            <person name="Udvardi M.K."/>
            <person name="Benedito V.A."/>
            <person name="Mayer K.F."/>
            <person name="Gouzy J."/>
            <person name="Schoof H."/>
            <person name="Van de Peer Y."/>
            <person name="Proost S."/>
            <person name="Cook D.R."/>
            <person name="Meyers B.C."/>
            <person name="Spannagl M."/>
            <person name="Cheung F."/>
            <person name="De Mita S."/>
            <person name="Krishnakumar V."/>
            <person name="Gundlach H."/>
            <person name="Zhou S."/>
            <person name="Mudge J."/>
            <person name="Bharti A.K."/>
            <person name="Murray J.D."/>
            <person name="Naoumkina M.A."/>
            <person name="Rosen B."/>
            <person name="Silverstein K.A."/>
            <person name="Tang H."/>
            <person name="Rombauts S."/>
            <person name="Zhao P.X."/>
            <person name="Zhou P."/>
            <person name="Barbe V."/>
            <person name="Bardou P."/>
            <person name="Bechner M."/>
            <person name="Bellec A."/>
            <person name="Berger A."/>
            <person name="Berges H."/>
            <person name="Bidwell S."/>
            <person name="Bisseling T."/>
            <person name="Choisne N."/>
            <person name="Couloux A."/>
            <person name="Denny R."/>
            <person name="Deshpande S."/>
            <person name="Dai X."/>
            <person name="Doyle J.J."/>
            <person name="Dudez A.M."/>
            <person name="Farmer A.D."/>
            <person name="Fouteau S."/>
            <person name="Franken C."/>
            <person name="Gibelin C."/>
            <person name="Gish J."/>
            <person name="Goldstein S."/>
            <person name="Gonzalez A.J."/>
            <person name="Green P.J."/>
            <person name="Hallab A."/>
            <person name="Hartog M."/>
            <person name="Hua A."/>
            <person name="Humphray S.J."/>
            <person name="Jeong D.H."/>
            <person name="Jing Y."/>
            <person name="Jocker A."/>
            <person name="Kenton S.M."/>
            <person name="Kim D.J."/>
            <person name="Klee K."/>
            <person name="Lai H."/>
            <person name="Lang C."/>
            <person name="Lin S."/>
            <person name="Macmil S.L."/>
            <person name="Magdelenat G."/>
            <person name="Matthews L."/>
            <person name="McCorrison J."/>
            <person name="Monaghan E.L."/>
            <person name="Mun J.H."/>
            <person name="Najar F.Z."/>
            <person name="Nicholson C."/>
            <person name="Noirot C."/>
            <person name="O'Bleness M."/>
            <person name="Paule C.R."/>
            <person name="Poulain J."/>
            <person name="Prion F."/>
            <person name="Qin B."/>
            <person name="Qu C."/>
            <person name="Retzel E.F."/>
            <person name="Riddle C."/>
            <person name="Sallet E."/>
            <person name="Samain S."/>
            <person name="Samson N."/>
            <person name="Sanders I."/>
            <person name="Saurat O."/>
            <person name="Scarpelli C."/>
            <person name="Schiex T."/>
            <person name="Segurens B."/>
            <person name="Severin A.J."/>
            <person name="Sherrier D.J."/>
            <person name="Shi R."/>
            <person name="Sims S."/>
            <person name="Singer S.R."/>
            <person name="Sinharoy S."/>
            <person name="Sterck L."/>
            <person name="Viollet A."/>
            <person name="Wang B.B."/>
            <person name="Wang K."/>
            <person name="Wang M."/>
            <person name="Wang X."/>
            <person name="Warfsmann J."/>
            <person name="Weissenbach J."/>
            <person name="White D.D."/>
            <person name="White J.D."/>
            <person name="Wiley G.B."/>
            <person name="Wincker P."/>
            <person name="Xing Y."/>
            <person name="Yang L."/>
            <person name="Yao Z."/>
            <person name="Ying F."/>
            <person name="Zhai J."/>
            <person name="Zhou L."/>
            <person name="Zuber A."/>
            <person name="Denarie J."/>
            <person name="Dixon R.A."/>
            <person name="May G.D."/>
            <person name="Schwartz D.C."/>
            <person name="Rogers J."/>
            <person name="Quetier F."/>
            <person name="Town C.D."/>
            <person name="Roe B.A."/>
        </authorList>
    </citation>
    <scope>NUCLEOTIDE SEQUENCE [LARGE SCALE GENOMIC DNA]</scope>
    <source>
        <strain evidence="1">A17</strain>
        <strain evidence="2 3">cv. Jemalong A17</strain>
    </source>
</reference>